<dbReference type="SMART" id="SM00849">
    <property type="entry name" value="Lactamase_B"/>
    <property type="match status" value="1"/>
</dbReference>
<feature type="domain" description="Metallo-beta-lactamase" evidence="8">
    <location>
        <begin position="15"/>
        <end position="173"/>
    </location>
</feature>
<feature type="binding site" evidence="7">
    <location>
        <position position="63"/>
    </location>
    <ligand>
        <name>Zn(2+)</name>
        <dbReference type="ChEBI" id="CHEBI:29105"/>
        <label>2</label>
    </ligand>
</feature>
<keyword evidence="10" id="KW-1185">Reference proteome</keyword>
<comment type="subunit">
    <text evidence="7">Monomer.</text>
</comment>
<keyword evidence="6 7" id="KW-0862">Zinc</keyword>
<evidence type="ECO:0000256" key="1">
    <source>
        <dbReference type="ARBA" id="ARBA00001623"/>
    </source>
</evidence>
<dbReference type="GO" id="GO:0019243">
    <property type="term" value="P:methylglyoxal catabolic process to D-lactate via S-lactoyl-glutathione"/>
    <property type="evidence" value="ECO:0007669"/>
    <property type="project" value="UniProtKB-UniRule"/>
</dbReference>
<dbReference type="PANTHER" id="PTHR43705:SF1">
    <property type="entry name" value="HYDROXYACYLGLUTATHIONE HYDROLASE GLOB"/>
    <property type="match status" value="1"/>
</dbReference>
<evidence type="ECO:0000256" key="7">
    <source>
        <dbReference type="HAMAP-Rule" id="MF_01374"/>
    </source>
</evidence>
<sequence length="257" mass="27751">MTDRAQIVTIPCLGDNYAFLLHDPESGRTALVDAPEAGPIQAELDARGWTLSDILITHHHDDHIQAVAALRGAGQARVWGAGADRERLPRLDHELAEGDTVRIGGLSGRVIEVPGHTIGHIAFHFPDAGAVFTADSLMALGCGRLFEGSAEQMWDSLQKLAALPPETLVCSGHEYTMSNAKFALSIEPQNAALISRIEKIRAARAEDTPTVPSKLADELATNPFLRAHLDDLKSGIGMSGQPDVEVFAEIRARKDRF</sequence>
<keyword evidence="5 7" id="KW-0378">Hydrolase</keyword>
<dbReference type="Gene3D" id="3.60.15.10">
    <property type="entry name" value="Ribonuclease Z/Hydroxyacylglutathione hydrolase-like"/>
    <property type="match status" value="1"/>
</dbReference>
<evidence type="ECO:0000313" key="10">
    <source>
        <dbReference type="Proteomes" id="UP000281343"/>
    </source>
</evidence>
<dbReference type="EC" id="3.1.2.6" evidence="7"/>
<comment type="caution">
    <text evidence="9">The sequence shown here is derived from an EMBL/GenBank/DDBJ whole genome shotgun (WGS) entry which is preliminary data.</text>
</comment>
<dbReference type="Pfam" id="PF00753">
    <property type="entry name" value="Lactamase_B"/>
    <property type="match status" value="1"/>
</dbReference>
<feature type="binding site" evidence="7">
    <location>
        <position position="116"/>
    </location>
    <ligand>
        <name>Zn(2+)</name>
        <dbReference type="ChEBI" id="CHEBI:29105"/>
        <label>1</label>
    </ligand>
</feature>
<evidence type="ECO:0000259" key="8">
    <source>
        <dbReference type="SMART" id="SM00849"/>
    </source>
</evidence>
<dbReference type="AlphaFoldDB" id="A0A3L9Y959"/>
<feature type="binding site" evidence="7">
    <location>
        <position position="135"/>
    </location>
    <ligand>
        <name>Zn(2+)</name>
        <dbReference type="ChEBI" id="CHEBI:29105"/>
        <label>1</label>
    </ligand>
</feature>
<keyword evidence="4 7" id="KW-0479">Metal-binding</keyword>
<name>A0A3L9Y959_9RHOB</name>
<dbReference type="GO" id="GO:0046872">
    <property type="term" value="F:metal ion binding"/>
    <property type="evidence" value="ECO:0007669"/>
    <property type="project" value="UniProtKB-KW"/>
</dbReference>
<dbReference type="UniPathway" id="UPA00619">
    <property type="reaction ID" value="UER00676"/>
</dbReference>
<gene>
    <name evidence="7 9" type="primary">gloB</name>
    <name evidence="9" type="ORF">D9R08_03985</name>
</gene>
<comment type="function">
    <text evidence="7">Thiolesterase that catalyzes the hydrolysis of S-D-lactoyl-glutathione to form glutathione and D-lactic acid.</text>
</comment>
<feature type="binding site" evidence="7">
    <location>
        <position position="62"/>
    </location>
    <ligand>
        <name>Zn(2+)</name>
        <dbReference type="ChEBI" id="CHEBI:29105"/>
        <label>2</label>
    </ligand>
</feature>
<dbReference type="InterPro" id="IPR036866">
    <property type="entry name" value="RibonucZ/Hydroxyglut_hydro"/>
</dbReference>
<dbReference type="NCBIfam" id="TIGR03413">
    <property type="entry name" value="GSH_gloB"/>
    <property type="match status" value="1"/>
</dbReference>
<evidence type="ECO:0000256" key="5">
    <source>
        <dbReference type="ARBA" id="ARBA00022801"/>
    </source>
</evidence>
<dbReference type="PIRSF" id="PIRSF005457">
    <property type="entry name" value="Glx"/>
    <property type="match status" value="1"/>
</dbReference>
<dbReference type="InterPro" id="IPR050110">
    <property type="entry name" value="Glyoxalase_II_hydrolase"/>
</dbReference>
<feature type="binding site" evidence="7">
    <location>
        <position position="60"/>
    </location>
    <ligand>
        <name>Zn(2+)</name>
        <dbReference type="ChEBI" id="CHEBI:29105"/>
        <label>1</label>
    </ligand>
</feature>
<accession>A0A3L9Y959</accession>
<dbReference type="InterPro" id="IPR017782">
    <property type="entry name" value="Hydroxyacylglutathione_Hdrlase"/>
</dbReference>
<dbReference type="Proteomes" id="UP000281343">
    <property type="component" value="Unassembled WGS sequence"/>
</dbReference>
<dbReference type="Pfam" id="PF16123">
    <property type="entry name" value="HAGH_C"/>
    <property type="match status" value="1"/>
</dbReference>
<feature type="binding site" evidence="7">
    <location>
        <position position="173"/>
    </location>
    <ligand>
        <name>Zn(2+)</name>
        <dbReference type="ChEBI" id="CHEBI:29105"/>
        <label>2</label>
    </ligand>
</feature>
<organism evidence="9 10">
    <name type="scientific">Rhodophyticola porphyridii</name>
    <dbReference type="NCBI Taxonomy" id="1852017"/>
    <lineage>
        <taxon>Bacteria</taxon>
        <taxon>Pseudomonadati</taxon>
        <taxon>Pseudomonadota</taxon>
        <taxon>Alphaproteobacteria</taxon>
        <taxon>Rhodobacterales</taxon>
        <taxon>Roseobacteraceae</taxon>
        <taxon>Rhodophyticola</taxon>
    </lineage>
</organism>
<dbReference type="HAMAP" id="MF_01374">
    <property type="entry name" value="Glyoxalase_2"/>
    <property type="match status" value="1"/>
</dbReference>
<dbReference type="PANTHER" id="PTHR43705">
    <property type="entry name" value="HYDROXYACYLGLUTATHIONE HYDROLASE"/>
    <property type="match status" value="1"/>
</dbReference>
<proteinExistence type="inferred from homology"/>
<feature type="binding site" evidence="7">
    <location>
        <position position="58"/>
    </location>
    <ligand>
        <name>Zn(2+)</name>
        <dbReference type="ChEBI" id="CHEBI:29105"/>
        <label>1</label>
    </ligand>
</feature>
<reference evidence="9 10" key="1">
    <citation type="submission" date="2018-10" db="EMBL/GenBank/DDBJ databases">
        <authorList>
            <person name="Jung H.S."/>
            <person name="Jeon C.O."/>
        </authorList>
    </citation>
    <scope>NUCLEOTIDE SEQUENCE [LARGE SCALE GENOMIC DNA]</scope>
    <source>
        <strain evidence="9 10">MA-7-27</strain>
    </source>
</reference>
<feature type="binding site" evidence="7">
    <location>
        <position position="135"/>
    </location>
    <ligand>
        <name>Zn(2+)</name>
        <dbReference type="ChEBI" id="CHEBI:29105"/>
        <label>2</label>
    </ligand>
</feature>
<dbReference type="CDD" id="cd07723">
    <property type="entry name" value="hydroxyacylglutathione_hydrolase_MBL-fold"/>
    <property type="match status" value="1"/>
</dbReference>
<evidence type="ECO:0000256" key="4">
    <source>
        <dbReference type="ARBA" id="ARBA00022723"/>
    </source>
</evidence>
<dbReference type="OrthoDB" id="9802248at2"/>
<comment type="catalytic activity">
    <reaction evidence="1 7">
        <text>an S-(2-hydroxyacyl)glutathione + H2O = a 2-hydroxy carboxylate + glutathione + H(+)</text>
        <dbReference type="Rhea" id="RHEA:21864"/>
        <dbReference type="ChEBI" id="CHEBI:15377"/>
        <dbReference type="ChEBI" id="CHEBI:15378"/>
        <dbReference type="ChEBI" id="CHEBI:57925"/>
        <dbReference type="ChEBI" id="CHEBI:58896"/>
        <dbReference type="ChEBI" id="CHEBI:71261"/>
        <dbReference type="EC" id="3.1.2.6"/>
    </reaction>
</comment>
<evidence type="ECO:0000256" key="2">
    <source>
        <dbReference type="ARBA" id="ARBA00004963"/>
    </source>
</evidence>
<comment type="pathway">
    <text evidence="2 7">Secondary metabolite metabolism; methylglyoxal degradation; (R)-lactate from methylglyoxal: step 2/2.</text>
</comment>
<dbReference type="InterPro" id="IPR035680">
    <property type="entry name" value="Clx_II_MBL"/>
</dbReference>
<evidence type="ECO:0000313" key="9">
    <source>
        <dbReference type="EMBL" id="RMA44075.1"/>
    </source>
</evidence>
<protein>
    <recommendedName>
        <fullName evidence="7">Hydroxyacylglutathione hydrolase</fullName>
        <ecNumber evidence="7">3.1.2.6</ecNumber>
    </recommendedName>
    <alternativeName>
        <fullName evidence="7">Glyoxalase II</fullName>
        <shortName evidence="7">Glx II</shortName>
    </alternativeName>
</protein>
<dbReference type="EMBL" id="RCNT01000001">
    <property type="protein sequence ID" value="RMA44075.1"/>
    <property type="molecule type" value="Genomic_DNA"/>
</dbReference>
<comment type="cofactor">
    <cofactor evidence="7">
        <name>Zn(2+)</name>
        <dbReference type="ChEBI" id="CHEBI:29105"/>
    </cofactor>
    <text evidence="7">Binds 2 Zn(2+) ions per subunit.</text>
</comment>
<dbReference type="InterPro" id="IPR001279">
    <property type="entry name" value="Metallo-B-lactamas"/>
</dbReference>
<dbReference type="SUPFAM" id="SSF56281">
    <property type="entry name" value="Metallo-hydrolase/oxidoreductase"/>
    <property type="match status" value="1"/>
</dbReference>
<comment type="similarity">
    <text evidence="3 7">Belongs to the metallo-beta-lactamase superfamily. Glyoxalase II family.</text>
</comment>
<dbReference type="InterPro" id="IPR032282">
    <property type="entry name" value="HAGH_C"/>
</dbReference>
<evidence type="ECO:0000256" key="6">
    <source>
        <dbReference type="ARBA" id="ARBA00022833"/>
    </source>
</evidence>
<dbReference type="GO" id="GO:0004416">
    <property type="term" value="F:hydroxyacylglutathione hydrolase activity"/>
    <property type="evidence" value="ECO:0007669"/>
    <property type="project" value="UniProtKB-UniRule"/>
</dbReference>
<dbReference type="RefSeq" id="WP_121896664.1">
    <property type="nucleotide sequence ID" value="NZ_RCNT01000001.1"/>
</dbReference>
<evidence type="ECO:0000256" key="3">
    <source>
        <dbReference type="ARBA" id="ARBA00006759"/>
    </source>
</evidence>